<keyword evidence="3" id="KW-1185">Reference proteome</keyword>
<dbReference type="AlphaFoldDB" id="A0A1N6YVF1"/>
<dbReference type="SUPFAM" id="SSF52540">
    <property type="entry name" value="P-loop containing nucleoside triphosphate hydrolases"/>
    <property type="match status" value="1"/>
</dbReference>
<dbReference type="STRING" id="58117.SAMN05421833_106300"/>
<feature type="region of interest" description="Disordered" evidence="1">
    <location>
        <begin position="1"/>
        <end position="28"/>
    </location>
</feature>
<sequence length="207" mass="22670">MPGDLISAGAGPGQRERRAGAPLGSARVTPDPAAVARWLRTRSARAAGTRVLAVEGRSGAGKSTLAAAVAAALTAPVVRMDDLYDGWDGLEAGVDALLEWVLRPLGRGDRARWRRYDWTRGRYAEWRETPRADAVVIEGVGCGAREAGPYLSGLVWLEAGEKVRRARALARDGELYAPHWRRWAEQEERYYARHDVRSRADLVIVTG</sequence>
<dbReference type="InterPro" id="IPR027417">
    <property type="entry name" value="P-loop_NTPase"/>
</dbReference>
<reference evidence="3" key="1">
    <citation type="submission" date="2017-01" db="EMBL/GenBank/DDBJ databases">
        <authorList>
            <person name="Varghese N."/>
            <person name="Submissions S."/>
        </authorList>
    </citation>
    <scope>NUCLEOTIDE SEQUENCE [LARGE SCALE GENOMIC DNA]</scope>
    <source>
        <strain evidence="3">ATCC 12950</strain>
    </source>
</reference>
<evidence type="ECO:0000313" key="3">
    <source>
        <dbReference type="Proteomes" id="UP000186096"/>
    </source>
</evidence>
<proteinExistence type="predicted"/>
<evidence type="ECO:0000313" key="2">
    <source>
        <dbReference type="EMBL" id="SIR18618.1"/>
    </source>
</evidence>
<protein>
    <submittedName>
        <fullName evidence="2">Dephospho-CoA kinase</fullName>
    </submittedName>
</protein>
<evidence type="ECO:0000256" key="1">
    <source>
        <dbReference type="SAM" id="MobiDB-lite"/>
    </source>
</evidence>
<keyword evidence="2" id="KW-0808">Transferase</keyword>
<dbReference type="GO" id="GO:0016301">
    <property type="term" value="F:kinase activity"/>
    <property type="evidence" value="ECO:0007669"/>
    <property type="project" value="UniProtKB-KW"/>
</dbReference>
<accession>A0A1N6YVF1</accession>
<dbReference type="EMBL" id="FTNI01000006">
    <property type="protein sequence ID" value="SIR18618.1"/>
    <property type="molecule type" value="Genomic_DNA"/>
</dbReference>
<name>A0A1N6YVF1_9ACTN</name>
<dbReference type="Proteomes" id="UP000186096">
    <property type="component" value="Unassembled WGS sequence"/>
</dbReference>
<organism evidence="2 3">
    <name type="scientific">Microbispora rosea</name>
    <dbReference type="NCBI Taxonomy" id="58117"/>
    <lineage>
        <taxon>Bacteria</taxon>
        <taxon>Bacillati</taxon>
        <taxon>Actinomycetota</taxon>
        <taxon>Actinomycetes</taxon>
        <taxon>Streptosporangiales</taxon>
        <taxon>Streptosporangiaceae</taxon>
        <taxon>Microbispora</taxon>
    </lineage>
</organism>
<dbReference type="Gene3D" id="3.40.50.300">
    <property type="entry name" value="P-loop containing nucleotide triphosphate hydrolases"/>
    <property type="match status" value="1"/>
</dbReference>
<gene>
    <name evidence="2" type="ORF">SAMN05421833_106300</name>
</gene>
<keyword evidence="2" id="KW-0418">Kinase</keyword>